<dbReference type="InterPro" id="IPR015813">
    <property type="entry name" value="Pyrv/PenolPyrv_kinase-like_dom"/>
</dbReference>
<dbReference type="STRING" id="133381.A0A2T9ZHN4"/>
<dbReference type="InterPro" id="IPR005000">
    <property type="entry name" value="Aldolase/citrate-lyase_domain"/>
</dbReference>
<dbReference type="PANTHER" id="PTHR32308:SF0">
    <property type="entry name" value="HPCH_HPAI ALDOLASE_CITRATE LYASE DOMAIN-CONTAINING PROTEIN"/>
    <property type="match status" value="1"/>
</dbReference>
<evidence type="ECO:0000313" key="7">
    <source>
        <dbReference type="EMBL" id="PVV04113.1"/>
    </source>
</evidence>
<comment type="caution">
    <text evidence="7">The sequence shown here is derived from an EMBL/GenBank/DDBJ whole genome shotgun (WGS) entry which is preliminary data.</text>
</comment>
<comment type="cofactor">
    <cofactor evidence="1">
        <name>Mg(2+)</name>
        <dbReference type="ChEBI" id="CHEBI:18420"/>
    </cofactor>
</comment>
<feature type="binding site" evidence="5">
    <location>
        <position position="142"/>
    </location>
    <ligand>
        <name>Mg(2+)</name>
        <dbReference type="ChEBI" id="CHEBI:18420"/>
    </ligand>
</feature>
<dbReference type="OrthoDB" id="1773at2759"/>
<organism evidence="7 8">
    <name type="scientific">Smittium megazygosporum</name>
    <dbReference type="NCBI Taxonomy" id="133381"/>
    <lineage>
        <taxon>Eukaryota</taxon>
        <taxon>Fungi</taxon>
        <taxon>Fungi incertae sedis</taxon>
        <taxon>Zoopagomycota</taxon>
        <taxon>Kickxellomycotina</taxon>
        <taxon>Harpellomycetes</taxon>
        <taxon>Harpellales</taxon>
        <taxon>Legeriomycetaceae</taxon>
        <taxon>Smittium</taxon>
    </lineage>
</organism>
<dbReference type="Gene3D" id="3.20.20.60">
    <property type="entry name" value="Phosphoenolpyruvate-binding domains"/>
    <property type="match status" value="1"/>
</dbReference>
<feature type="domain" description="HpcH/HpaI aldolase/citrate lyase" evidence="6">
    <location>
        <begin position="19"/>
        <end position="235"/>
    </location>
</feature>
<dbReference type="Pfam" id="PF03328">
    <property type="entry name" value="HpcH_HpaI"/>
    <property type="match status" value="1"/>
</dbReference>
<dbReference type="EMBL" id="MBFS01000161">
    <property type="protein sequence ID" value="PVV04113.1"/>
    <property type="molecule type" value="Genomic_DNA"/>
</dbReference>
<protein>
    <recommendedName>
        <fullName evidence="6">HpcH/HpaI aldolase/citrate lyase domain-containing protein</fullName>
    </recommendedName>
</protein>
<feature type="binding site" evidence="4">
    <location>
        <position position="142"/>
    </location>
    <ligand>
        <name>substrate</name>
    </ligand>
</feature>
<evidence type="ECO:0000256" key="1">
    <source>
        <dbReference type="ARBA" id="ARBA00001946"/>
    </source>
</evidence>
<dbReference type="InterPro" id="IPR011206">
    <property type="entry name" value="Citrate_lyase_beta/mcl1/mcl2"/>
</dbReference>
<reference evidence="7 8" key="1">
    <citation type="journal article" date="2018" name="MBio">
        <title>Comparative Genomics Reveals the Core Gene Toolbox for the Fungus-Insect Symbiosis.</title>
        <authorList>
            <person name="Wang Y."/>
            <person name="Stata M."/>
            <person name="Wang W."/>
            <person name="Stajich J.E."/>
            <person name="White M.M."/>
            <person name="Moncalvo J.M."/>
        </authorList>
    </citation>
    <scope>NUCLEOTIDE SEQUENCE [LARGE SCALE GENOMIC DNA]</scope>
    <source>
        <strain evidence="7 8">SC-DP-2</strain>
    </source>
</reference>
<evidence type="ECO:0000256" key="5">
    <source>
        <dbReference type="PIRSR" id="PIRSR015582-2"/>
    </source>
</evidence>
<evidence type="ECO:0000256" key="3">
    <source>
        <dbReference type="ARBA" id="ARBA00022842"/>
    </source>
</evidence>
<evidence type="ECO:0000256" key="4">
    <source>
        <dbReference type="PIRSR" id="PIRSR015582-1"/>
    </source>
</evidence>
<name>A0A2T9ZHN4_9FUNG</name>
<evidence type="ECO:0000313" key="8">
    <source>
        <dbReference type="Proteomes" id="UP000245609"/>
    </source>
</evidence>
<keyword evidence="8" id="KW-1185">Reference proteome</keyword>
<evidence type="ECO:0000256" key="2">
    <source>
        <dbReference type="ARBA" id="ARBA00022723"/>
    </source>
</evidence>
<dbReference type="Proteomes" id="UP000245609">
    <property type="component" value="Unassembled WGS sequence"/>
</dbReference>
<dbReference type="GO" id="GO:0000287">
    <property type="term" value="F:magnesium ion binding"/>
    <property type="evidence" value="ECO:0007669"/>
    <property type="project" value="TreeGrafter"/>
</dbReference>
<gene>
    <name evidence="7" type="ORF">BB560_001399</name>
</gene>
<sequence length="309" mass="34780">MTLYPKIEKNPPGKPRIRRTLLFVDIHDPEIVKSSLSSDTDLVMYNLEDGVPIDKKTEVRNNILNILELERSTDSEIGVRVNCIGSGHEVDDLQTVLKSPKVEVLLIPKVESPSDIRYIENMIDLYGHPETKDKIRIIAAIETALAMANIKEIAQSSPRIDTLMFAVEDYCISTETTRSPGFPELYYARSLVANTAHAYGLESLDMINLSPDCGKDFKEECLQGYRMGFSGKQILYPEQSKIVFESFCPPPEIVNKAVGIIKDFRLKVSKGLESKLIEQKVAEIPYFVWSMRILRRAKIGGVDVESLLA</sequence>
<accession>A0A2T9ZHN4</accession>
<feature type="binding site" evidence="4">
    <location>
        <position position="80"/>
    </location>
    <ligand>
        <name>substrate</name>
    </ligand>
</feature>
<dbReference type="GO" id="GO:0006107">
    <property type="term" value="P:oxaloacetate metabolic process"/>
    <property type="evidence" value="ECO:0007669"/>
    <property type="project" value="TreeGrafter"/>
</dbReference>
<feature type="binding site" evidence="5">
    <location>
        <position position="169"/>
    </location>
    <ligand>
        <name>Mg(2+)</name>
        <dbReference type="ChEBI" id="CHEBI:18420"/>
    </ligand>
</feature>
<keyword evidence="2 5" id="KW-0479">Metal-binding</keyword>
<dbReference type="SUPFAM" id="SSF51621">
    <property type="entry name" value="Phosphoenolpyruvate/pyruvate domain"/>
    <property type="match status" value="1"/>
</dbReference>
<dbReference type="PIRSF" id="PIRSF015582">
    <property type="entry name" value="Cit_lyase_B"/>
    <property type="match status" value="1"/>
</dbReference>
<dbReference type="AlphaFoldDB" id="A0A2T9ZHN4"/>
<dbReference type="GO" id="GO:0003824">
    <property type="term" value="F:catalytic activity"/>
    <property type="evidence" value="ECO:0007669"/>
    <property type="project" value="InterPro"/>
</dbReference>
<proteinExistence type="predicted"/>
<dbReference type="PANTHER" id="PTHR32308">
    <property type="entry name" value="LYASE BETA SUBUNIT, PUTATIVE (AFU_ORTHOLOGUE AFUA_4G13030)-RELATED"/>
    <property type="match status" value="1"/>
</dbReference>
<keyword evidence="3 5" id="KW-0460">Magnesium</keyword>
<dbReference type="InterPro" id="IPR040442">
    <property type="entry name" value="Pyrv_kinase-like_dom_sf"/>
</dbReference>
<evidence type="ECO:0000259" key="6">
    <source>
        <dbReference type="Pfam" id="PF03328"/>
    </source>
</evidence>